<dbReference type="InterPro" id="IPR012368">
    <property type="entry name" value="OxRdtase_Mopterin-bd_su_IorB"/>
</dbReference>
<dbReference type="InterPro" id="IPR046867">
    <property type="entry name" value="AldOxase/xan_DH_MoCoBD2"/>
</dbReference>
<dbReference type="SUPFAM" id="SSF56003">
    <property type="entry name" value="Molybdenum cofactor-binding domain"/>
    <property type="match status" value="2"/>
</dbReference>
<reference evidence="2 3" key="1">
    <citation type="submission" date="2019-02" db="EMBL/GenBank/DDBJ databases">
        <title>Halieaceae_genomes.</title>
        <authorList>
            <person name="Li S.-H."/>
        </authorList>
    </citation>
    <scope>NUCLEOTIDE SEQUENCE [LARGE SCALE GENOMIC DNA]</scope>
    <source>
        <strain evidence="2 3">JH123</strain>
    </source>
</reference>
<dbReference type="EMBL" id="CP036501">
    <property type="protein sequence ID" value="UZP74502.1"/>
    <property type="molecule type" value="Genomic_DNA"/>
</dbReference>
<dbReference type="InterPro" id="IPR052516">
    <property type="entry name" value="N-heterocyclic_Hydroxylase"/>
</dbReference>
<evidence type="ECO:0000259" key="1">
    <source>
        <dbReference type="SMART" id="SM01008"/>
    </source>
</evidence>
<keyword evidence="3" id="KW-1185">Reference proteome</keyword>
<protein>
    <submittedName>
        <fullName evidence="2">Xanthine dehydrogenase family protein molybdopterin-binding subunit</fullName>
    </submittedName>
</protein>
<dbReference type="RefSeq" id="WP_279240949.1">
    <property type="nucleotide sequence ID" value="NZ_CP036501.1"/>
</dbReference>
<dbReference type="Pfam" id="PF02738">
    <property type="entry name" value="MoCoBD_1"/>
    <property type="match status" value="1"/>
</dbReference>
<dbReference type="InterPro" id="IPR006311">
    <property type="entry name" value="TAT_signal"/>
</dbReference>
<dbReference type="SUPFAM" id="SSF54665">
    <property type="entry name" value="CO dehydrogenase molybdoprotein N-domain-like"/>
    <property type="match status" value="1"/>
</dbReference>
<dbReference type="PROSITE" id="PS51318">
    <property type="entry name" value="TAT"/>
    <property type="match status" value="1"/>
</dbReference>
<dbReference type="InterPro" id="IPR008274">
    <property type="entry name" value="AldOxase/xan_DH_MoCoBD1"/>
</dbReference>
<sequence length="736" mass="78455">MNPSVNKIKSTDRRDFLKVSLGLALSSSGGISMMSLASAEASGVLNAYVGINADGSITIYGPNPEVGQGVNTSLPMIVAEELDANWDDVVCQAAPVQQQYGMQFAGGSLSIPMRWDEMRKVGATAKEMLLRAAAREWNVPREEVTASESVVRHGPSGKVAHYKDLVALASLMPVPDEADVQMKKPEQYRLLGKRIPNASAKDIATGKPIFGIDAKVDGMVYASFVKCPSIGGTAKRANLERIKALPGIVDAFILDGTPGPYNFDIRESHAIQSGVAIVGKDTWSIFKARETLEVDWDLSSASRDDSDAIEAEALAALASGKVEAEIERAGDVDAAFAHAEVTADATYSTDFVSHAQLEPQGVLVSAATSNVEVWTSSQTPVFITANLAKLLDVAPGNITVNQLRGGGGFGRRLSNEYVFEAALISRRVGAPVKLQWKREDDMAFDYYRAPTYYRLQGAISKSGQLVGWKNLVAAASADGKTANYGASYRPYDFPGKVVPNLAIEQSFVTSQTPTGAWRAPISNVYAFAEQSFIAELADKAGQDHRDFLLNAIGDQGWISEGDMASLNTARARATIEAATKAAGWGRKLPEGRGLGLAFFLSHSGHIAEVAEVSVEGKNITVHDVWVAADVGQAVNLSGLENQLQGSVVDGLSTLAAQRINIKNGAAVQSNYDNYPLLRMPQSPRVHVTVLNSGYRPTGAGEPALPPLAPAVCNAVFNACGERIRALPISKEGFSIV</sequence>
<dbReference type="PANTHER" id="PTHR47495:SF3">
    <property type="entry name" value="BLR6219 PROTEIN"/>
    <property type="match status" value="1"/>
</dbReference>
<dbReference type="Gene3D" id="3.30.365.10">
    <property type="entry name" value="Aldehyde oxidase/xanthine dehydrogenase, molybdopterin binding domain"/>
    <property type="match status" value="4"/>
</dbReference>
<dbReference type="Pfam" id="PF20256">
    <property type="entry name" value="MoCoBD_2"/>
    <property type="match status" value="2"/>
</dbReference>
<accession>A0ABY6Q5H7</accession>
<evidence type="ECO:0000313" key="2">
    <source>
        <dbReference type="EMBL" id="UZP74502.1"/>
    </source>
</evidence>
<dbReference type="PIRSF" id="PIRSF036389">
    <property type="entry name" value="IOR_B"/>
    <property type="match status" value="1"/>
</dbReference>
<dbReference type="SMART" id="SM01008">
    <property type="entry name" value="Ald_Xan_dh_C"/>
    <property type="match status" value="1"/>
</dbReference>
<organism evidence="2 3">
    <name type="scientific">Candidatus Paraluminiphilus aquimaris</name>
    <dbReference type="NCBI Taxonomy" id="2518994"/>
    <lineage>
        <taxon>Bacteria</taxon>
        <taxon>Pseudomonadati</taxon>
        <taxon>Pseudomonadota</taxon>
        <taxon>Gammaproteobacteria</taxon>
        <taxon>Cellvibrionales</taxon>
        <taxon>Halieaceae</taxon>
        <taxon>Candidatus Paraluminiphilus</taxon>
    </lineage>
</organism>
<evidence type="ECO:0000313" key="3">
    <source>
        <dbReference type="Proteomes" id="UP001317963"/>
    </source>
</evidence>
<dbReference type="InterPro" id="IPR000674">
    <property type="entry name" value="Ald_Oxase/Xan_DH_a/b"/>
</dbReference>
<gene>
    <name evidence="2" type="ORF">E0F26_06990</name>
</gene>
<dbReference type="Gene3D" id="3.90.1170.50">
    <property type="entry name" value="Aldehyde oxidase/xanthine dehydrogenase, a/b hammerhead"/>
    <property type="match status" value="1"/>
</dbReference>
<name>A0ABY6Q5H7_9GAMM</name>
<feature type="domain" description="Aldehyde oxidase/xanthine dehydrogenase a/b hammerhead" evidence="1">
    <location>
        <begin position="205"/>
        <end position="300"/>
    </location>
</feature>
<dbReference type="InterPro" id="IPR036856">
    <property type="entry name" value="Ald_Oxase/Xan_DH_a/b_sf"/>
</dbReference>
<dbReference type="InterPro" id="IPR037165">
    <property type="entry name" value="AldOxase/xan_DH_Mopterin-bd_sf"/>
</dbReference>
<dbReference type="Proteomes" id="UP001317963">
    <property type="component" value="Chromosome"/>
</dbReference>
<dbReference type="PANTHER" id="PTHR47495">
    <property type="entry name" value="ALDEHYDE DEHYDROGENASE"/>
    <property type="match status" value="1"/>
</dbReference>
<proteinExistence type="predicted"/>